<feature type="compositionally biased region" description="Polar residues" evidence="2">
    <location>
        <begin position="622"/>
        <end position="657"/>
    </location>
</feature>
<dbReference type="GO" id="GO:0005085">
    <property type="term" value="F:guanyl-nucleotide exchange factor activity"/>
    <property type="evidence" value="ECO:0007669"/>
    <property type="project" value="InterPro"/>
</dbReference>
<feature type="region of interest" description="Disordered" evidence="2">
    <location>
        <begin position="1"/>
        <end position="97"/>
    </location>
</feature>
<evidence type="ECO:0000259" key="3">
    <source>
        <dbReference type="Pfam" id="PF06428"/>
    </source>
</evidence>
<feature type="region of interest" description="Disordered" evidence="2">
    <location>
        <begin position="296"/>
        <end position="318"/>
    </location>
</feature>
<feature type="compositionally biased region" description="Polar residues" evidence="2">
    <location>
        <begin position="124"/>
        <end position="135"/>
    </location>
</feature>
<dbReference type="OrthoDB" id="1748564at2759"/>
<keyword evidence="1" id="KW-0175">Coiled coil</keyword>
<feature type="compositionally biased region" description="Acidic residues" evidence="2">
    <location>
        <begin position="837"/>
        <end position="848"/>
    </location>
</feature>
<evidence type="ECO:0000256" key="2">
    <source>
        <dbReference type="SAM" id="MobiDB-lite"/>
    </source>
</evidence>
<feature type="compositionally biased region" description="Low complexity" evidence="2">
    <location>
        <begin position="795"/>
        <end position="811"/>
    </location>
</feature>
<sequence length="1031" mass="108033">MAPPKASHPEEQDDVPTSHLQRPDPESILADDADPDTLLGKESDSEAGGSRRTSTAEPAFADAPDTSSVEAPATPEVNGTSKAVNGSGLGAPADIRTPVTATPTQSEFKALALGNKAAGETSKESTTSAGSAELETQVSDLTSQVMSLNSKLVASYEQRSDLEDDLSDAHNRIMAHTTRIAELEKERQEHLAALNTGLLVEKAHVSTEMQKMMERLLEETAQRGKAVDAKEKMQGELDDLSATLFEEANRMVAAERLLRARAEEKSRNMEERLKDTEGIMLEQQKILGDLQRQVESARSEAADGQRGSLPSESRTADANGWSALASEGRLLRADDLVRTPSQRSVEDGAARRGSVAPLLHQQWLQIDIVPFRELCAFLQQLRKLRIQLAPFYTYPLPGEGQKTVSATSGQGAGSEARPVSPAPLGMPLGMPGMPVSFTGLGSSGFAGGYSGPTTNSPFVAAGVGRHKDYPSLPANAESLVHIPNQLSLPFIKRSQEEDSDPCLRFDFAPGLNWLSRRQANAAVLEGTLVVEPVFPGGVCPDEEAVRRANAHLPPAACTMCGAGVVNVPLPGGGHTETTTAASTAANWISAAGTAAQSFGGRSSAESPSATSTPTAPRAKSGIFSTLRSMGSSPRPSVSANNSTSGHAHTSSDTSSNLHGDAEQAPDSPNPAVQMAGPAVPLPVPTHIFRVNETSTTRYLICPNHCLARLRAACAFWGYLRSLERAVVLEGKLAWDDAPSAMGPAAAIARAGSPAAPIRPDSVRPSPLSTEVASASEPHAAPTTGKAAVIEKLEQAADAEQGAAEAQTEADASLTPSSEAAEGSTQDAKAQSDSTDAHDDDGGDTDAEAESSFADAQSEASSPQVERTELAKDELEAIDAPQTASTKLIAPQQDEAPPTPKATSTSSAALDEAADKALTTSTSSSAAASPRIAPPPLPKRATNRRPVPVPPATSRRPSTESQSATKDDDFLAAPPALPRRKSSVATPPTPAQPIRSVLPASGGDGLAWEERVWQEVQRLKAEMARARWGLAG</sequence>
<dbReference type="AlphaFoldDB" id="A0A316WBL6"/>
<dbReference type="PANTHER" id="PTHR14430">
    <property type="entry name" value="RABIN3-RELATED"/>
    <property type="match status" value="1"/>
</dbReference>
<dbReference type="InterPro" id="IPR040351">
    <property type="entry name" value="RAB3IL/RAB3IP/Sec2"/>
</dbReference>
<evidence type="ECO:0000313" key="4">
    <source>
        <dbReference type="EMBL" id="PWN44965.1"/>
    </source>
</evidence>
<dbReference type="InterPro" id="IPR009449">
    <property type="entry name" value="Sec2_N"/>
</dbReference>
<dbReference type="EMBL" id="KZ819357">
    <property type="protein sequence ID" value="PWN44965.1"/>
    <property type="molecule type" value="Genomic_DNA"/>
</dbReference>
<dbReference type="Proteomes" id="UP000245783">
    <property type="component" value="Unassembled WGS sequence"/>
</dbReference>
<feature type="compositionally biased region" description="Polar residues" evidence="2">
    <location>
        <begin position="813"/>
        <end position="830"/>
    </location>
</feature>
<feature type="compositionally biased region" description="Low complexity" evidence="2">
    <location>
        <begin position="602"/>
        <end position="616"/>
    </location>
</feature>
<keyword evidence="5" id="KW-1185">Reference proteome</keyword>
<feature type="domain" description="GDP/GTP exchange factor Sec2 N-terminal" evidence="3">
    <location>
        <begin position="160"/>
        <end position="295"/>
    </location>
</feature>
<dbReference type="Gene3D" id="6.10.140.910">
    <property type="match status" value="1"/>
</dbReference>
<reference evidence="4 5" key="1">
    <citation type="journal article" date="2018" name="Mol. Biol. Evol.">
        <title>Broad Genomic Sampling Reveals a Smut Pathogenic Ancestry of the Fungal Clade Ustilaginomycotina.</title>
        <authorList>
            <person name="Kijpornyongpan T."/>
            <person name="Mondo S.J."/>
            <person name="Barry K."/>
            <person name="Sandor L."/>
            <person name="Lee J."/>
            <person name="Lipzen A."/>
            <person name="Pangilinan J."/>
            <person name="LaButti K."/>
            <person name="Hainaut M."/>
            <person name="Henrissat B."/>
            <person name="Grigoriev I.V."/>
            <person name="Spatafora J.W."/>
            <person name="Aime M.C."/>
        </authorList>
    </citation>
    <scope>NUCLEOTIDE SEQUENCE [LARGE SCALE GENOMIC DNA]</scope>
    <source>
        <strain evidence="4 5">MCA 4658</strain>
    </source>
</reference>
<gene>
    <name evidence="4" type="ORF">IE81DRAFT_223925</name>
</gene>
<feature type="compositionally biased region" description="Basic and acidic residues" evidence="2">
    <location>
        <begin position="865"/>
        <end position="874"/>
    </location>
</feature>
<name>A0A316WBL6_9BASI</name>
<dbReference type="RefSeq" id="XP_025372125.1">
    <property type="nucleotide sequence ID" value="XM_025511069.1"/>
</dbReference>
<evidence type="ECO:0000256" key="1">
    <source>
        <dbReference type="ARBA" id="ARBA00023054"/>
    </source>
</evidence>
<protein>
    <recommendedName>
        <fullName evidence="3">GDP/GTP exchange factor Sec2 N-terminal domain-containing protein</fullName>
    </recommendedName>
</protein>
<dbReference type="STRING" id="1522189.A0A316WBL6"/>
<dbReference type="SUPFAM" id="SSF144284">
    <property type="entry name" value="Sec2 N-terminal region"/>
    <property type="match status" value="1"/>
</dbReference>
<dbReference type="PANTHER" id="PTHR14430:SF0">
    <property type="entry name" value="SEC2P DOMAIN-CONTAINING PROTEIN"/>
    <property type="match status" value="1"/>
</dbReference>
<dbReference type="Pfam" id="PF06428">
    <property type="entry name" value="Sec2p"/>
    <property type="match status" value="1"/>
</dbReference>
<accession>A0A316WBL6</accession>
<dbReference type="GO" id="GO:0051286">
    <property type="term" value="C:cell tip"/>
    <property type="evidence" value="ECO:0007669"/>
    <property type="project" value="TreeGrafter"/>
</dbReference>
<proteinExistence type="predicted"/>
<dbReference type="GO" id="GO:0070319">
    <property type="term" value="C:Golgi to plasma membrane transport vesicle"/>
    <property type="evidence" value="ECO:0007669"/>
    <property type="project" value="TreeGrafter"/>
</dbReference>
<evidence type="ECO:0000313" key="5">
    <source>
        <dbReference type="Proteomes" id="UP000245783"/>
    </source>
</evidence>
<feature type="compositionally biased region" description="Polar residues" evidence="2">
    <location>
        <begin position="954"/>
        <end position="963"/>
    </location>
</feature>
<feature type="region of interest" description="Disordered" evidence="2">
    <location>
        <begin position="795"/>
        <end position="1002"/>
    </location>
</feature>
<feature type="region of interest" description="Disordered" evidence="2">
    <location>
        <begin position="597"/>
        <end position="678"/>
    </location>
</feature>
<dbReference type="CDD" id="cd21044">
    <property type="entry name" value="Rab11BD_RAB3IP_like"/>
    <property type="match status" value="1"/>
</dbReference>
<feature type="compositionally biased region" description="Polar residues" evidence="2">
    <location>
        <begin position="853"/>
        <end position="864"/>
    </location>
</feature>
<dbReference type="GeneID" id="37032939"/>
<organism evidence="4 5">
    <name type="scientific">Ceraceosorus guamensis</name>
    <dbReference type="NCBI Taxonomy" id="1522189"/>
    <lineage>
        <taxon>Eukaryota</taxon>
        <taxon>Fungi</taxon>
        <taxon>Dikarya</taxon>
        <taxon>Basidiomycota</taxon>
        <taxon>Ustilaginomycotina</taxon>
        <taxon>Exobasidiomycetes</taxon>
        <taxon>Ceraceosorales</taxon>
        <taxon>Ceraceosoraceae</taxon>
        <taxon>Ceraceosorus</taxon>
    </lineage>
</organism>
<feature type="compositionally biased region" description="Low complexity" evidence="2">
    <location>
        <begin position="915"/>
        <end position="930"/>
    </location>
</feature>
<feature type="region of interest" description="Disordered" evidence="2">
    <location>
        <begin position="751"/>
        <end position="783"/>
    </location>
</feature>
<dbReference type="GO" id="GO:0006887">
    <property type="term" value="P:exocytosis"/>
    <property type="evidence" value="ECO:0007669"/>
    <property type="project" value="TreeGrafter"/>
</dbReference>
<dbReference type="InParanoid" id="A0A316WBL6"/>
<feature type="region of interest" description="Disordered" evidence="2">
    <location>
        <begin position="116"/>
        <end position="135"/>
    </location>
</feature>